<feature type="coiled-coil region" evidence="7">
    <location>
        <begin position="315"/>
        <end position="353"/>
    </location>
</feature>
<dbReference type="Gene3D" id="3.30.200.20">
    <property type="entry name" value="Phosphorylase Kinase, domain 1"/>
    <property type="match status" value="1"/>
</dbReference>
<evidence type="ECO:0000256" key="7">
    <source>
        <dbReference type="SAM" id="Coils"/>
    </source>
</evidence>
<keyword evidence="6" id="KW-0833">Ubl conjugation pathway</keyword>
<comment type="caution">
    <text evidence="10">The sequence shown here is derived from an EMBL/GenBank/DDBJ whole genome shotgun (WGS) entry which is preliminary data.</text>
</comment>
<dbReference type="Pfam" id="PF04564">
    <property type="entry name" value="U-box"/>
    <property type="match status" value="1"/>
</dbReference>
<evidence type="ECO:0000256" key="3">
    <source>
        <dbReference type="ARBA" id="ARBA00004906"/>
    </source>
</evidence>
<evidence type="ECO:0000259" key="8">
    <source>
        <dbReference type="PROSITE" id="PS50011"/>
    </source>
</evidence>
<feature type="domain" description="Protein kinase" evidence="8">
    <location>
        <begin position="444"/>
        <end position="775"/>
    </location>
</feature>
<evidence type="ECO:0000256" key="2">
    <source>
        <dbReference type="ARBA" id="ARBA00003861"/>
    </source>
</evidence>
<dbReference type="PROSITE" id="PS50011">
    <property type="entry name" value="PROTEIN_KINASE_DOM"/>
    <property type="match status" value="1"/>
</dbReference>
<dbReference type="Gene3D" id="1.10.510.10">
    <property type="entry name" value="Transferase(Phosphotransferase) domain 1"/>
    <property type="match status" value="1"/>
</dbReference>
<protein>
    <recommendedName>
        <fullName evidence="4">RING-type E3 ubiquitin transferase</fullName>
        <ecNumber evidence="4">2.3.2.27</ecNumber>
    </recommendedName>
</protein>
<evidence type="ECO:0000256" key="6">
    <source>
        <dbReference type="ARBA" id="ARBA00022786"/>
    </source>
</evidence>
<evidence type="ECO:0000259" key="9">
    <source>
        <dbReference type="PROSITE" id="PS51698"/>
    </source>
</evidence>
<dbReference type="CDD" id="cd16655">
    <property type="entry name" value="RING-Ubox_WDSUB1-like"/>
    <property type="match status" value="1"/>
</dbReference>
<comment type="function">
    <text evidence="2">Functions as an E3 ubiquitin ligase.</text>
</comment>
<gene>
    <name evidence="10" type="ORF">Tco_0626205</name>
</gene>
<dbReference type="InterPro" id="IPR051348">
    <property type="entry name" value="U-box_ubiquitin_ligases"/>
</dbReference>
<keyword evidence="5" id="KW-0808">Transferase</keyword>
<comment type="catalytic activity">
    <reaction evidence="1">
        <text>S-ubiquitinyl-[E2 ubiquitin-conjugating enzyme]-L-cysteine + [acceptor protein]-L-lysine = [E2 ubiquitin-conjugating enzyme]-L-cysteine + N(6)-ubiquitinyl-[acceptor protein]-L-lysine.</text>
        <dbReference type="EC" id="2.3.2.27"/>
    </reaction>
</comment>
<dbReference type="InterPro" id="IPR011009">
    <property type="entry name" value="Kinase-like_dom_sf"/>
</dbReference>
<dbReference type="PANTHER" id="PTHR45647">
    <property type="entry name" value="OS02G0152300 PROTEIN"/>
    <property type="match status" value="1"/>
</dbReference>
<evidence type="ECO:0000313" key="10">
    <source>
        <dbReference type="EMBL" id="GJS52843.1"/>
    </source>
</evidence>
<dbReference type="InterPro" id="IPR000719">
    <property type="entry name" value="Prot_kinase_dom"/>
</dbReference>
<dbReference type="InterPro" id="IPR013083">
    <property type="entry name" value="Znf_RING/FYVE/PHD"/>
</dbReference>
<dbReference type="PROSITE" id="PS51698">
    <property type="entry name" value="U_BOX"/>
    <property type="match status" value="1"/>
</dbReference>
<evidence type="ECO:0000256" key="1">
    <source>
        <dbReference type="ARBA" id="ARBA00000900"/>
    </source>
</evidence>
<organism evidence="10 11">
    <name type="scientific">Tanacetum coccineum</name>
    <dbReference type="NCBI Taxonomy" id="301880"/>
    <lineage>
        <taxon>Eukaryota</taxon>
        <taxon>Viridiplantae</taxon>
        <taxon>Streptophyta</taxon>
        <taxon>Embryophyta</taxon>
        <taxon>Tracheophyta</taxon>
        <taxon>Spermatophyta</taxon>
        <taxon>Magnoliopsida</taxon>
        <taxon>eudicotyledons</taxon>
        <taxon>Gunneridae</taxon>
        <taxon>Pentapetalae</taxon>
        <taxon>asterids</taxon>
        <taxon>campanulids</taxon>
        <taxon>Asterales</taxon>
        <taxon>Asteraceae</taxon>
        <taxon>Asteroideae</taxon>
        <taxon>Anthemideae</taxon>
        <taxon>Anthemidinae</taxon>
        <taxon>Tanacetum</taxon>
    </lineage>
</organism>
<keyword evidence="7" id="KW-0175">Coiled coil</keyword>
<evidence type="ECO:0000313" key="11">
    <source>
        <dbReference type="Proteomes" id="UP001151760"/>
    </source>
</evidence>
<dbReference type="EC" id="2.3.2.27" evidence="4"/>
<dbReference type="Gene3D" id="3.30.40.10">
    <property type="entry name" value="Zinc/RING finger domain, C3HC4 (zinc finger)"/>
    <property type="match status" value="1"/>
</dbReference>
<accession>A0ABQ4WIW9</accession>
<keyword evidence="11" id="KW-1185">Reference proteome</keyword>
<evidence type="ECO:0000256" key="5">
    <source>
        <dbReference type="ARBA" id="ARBA00022679"/>
    </source>
</evidence>
<dbReference type="InterPro" id="IPR003613">
    <property type="entry name" value="Ubox_domain"/>
</dbReference>
<dbReference type="SUPFAM" id="SSF57850">
    <property type="entry name" value="RING/U-box"/>
    <property type="match status" value="1"/>
</dbReference>
<dbReference type="PANTHER" id="PTHR45647:SF56">
    <property type="entry name" value="U-BOX DOMAIN-CONTAINING PROTEIN 50-RELATED"/>
    <property type="match status" value="1"/>
</dbReference>
<dbReference type="SMART" id="SM00504">
    <property type="entry name" value="Ubox"/>
    <property type="match status" value="1"/>
</dbReference>
<reference evidence="10" key="2">
    <citation type="submission" date="2022-01" db="EMBL/GenBank/DDBJ databases">
        <authorList>
            <person name="Yamashiro T."/>
            <person name="Shiraishi A."/>
            <person name="Satake H."/>
            <person name="Nakayama K."/>
        </authorList>
    </citation>
    <scope>NUCLEOTIDE SEQUENCE</scope>
</reference>
<dbReference type="InterPro" id="IPR001245">
    <property type="entry name" value="Ser-Thr/Tyr_kinase_cat_dom"/>
</dbReference>
<dbReference type="EMBL" id="BQNB010008684">
    <property type="protein sequence ID" value="GJS52843.1"/>
    <property type="molecule type" value="Genomic_DNA"/>
</dbReference>
<sequence length="775" mass="88969">MEKVYVAVGNDVQEGFATLEWTLRKWSSSQISIVILHADINRDYVYTYYGKLPASYVNDENVDFLNKSEQGKLNKVLHQYIAFCGQVKTETLNIEKYDGPIDKRILQLISSLQIPKLVMGITFLKSFSLKYGLNGWKHIQRKKPDFCELYLTSGGKLFFLKEENNEGFIEDELGEMVAKLSKKRGSFKDCFGKMFPENAKSPRTSPSSSSTSIDSPPIWEKCVEEIEEYFNHLLESNADAHLEFLHVSNHSIEHDIPKNLNSTQQTDYLRIKIGEARDTIHLKRREAKESGIRYSKAEWAINLCNTRTGDLEARMNEETKKRVDAEKDLNTIRDELTENRFTLEQKKSKLNSTLEIHRELSNKLISLTLAKSRNEEHLSKMIRKRGGMIQEIEKLRKQKDVLHRRIEFCRDKDAIEMVTRLNELNFIYKEFTADEIRAGTENFSGHCRIKCSGDFTNVYRARIHQTTVAVKLYGYGIKQVSQEEFDIKVKVLSHVQHPHLVAMMGFCKELKCIVFEYMHQNCLRNYLSSNSGKKQGLNWHARVDIAAEICSGLTYLHLTKPKPMIHGSLNLASILLDRNNVAKLHGFRLDFSYDESDIRSDIQDFGSLVLQLLTGRRWCGSVGEVLDQRAGEWPLEVAMELARIGIRCSCTHSEEDAYIGMTMVMKEIEVVRKKADVIAAAVGLSVNELCMDMDDQTIIPSSFVCPILKDIMEDPHIASDGFSYELGAIKHWLGLGHNTSPMTNLALDHNRLTPNRVLRSLIQDWRNKRSISHHM</sequence>
<dbReference type="Proteomes" id="UP001151760">
    <property type="component" value="Unassembled WGS sequence"/>
</dbReference>
<comment type="pathway">
    <text evidence="3">Protein modification; protein ubiquitination.</text>
</comment>
<name>A0ABQ4WIW9_9ASTR</name>
<dbReference type="Pfam" id="PF07714">
    <property type="entry name" value="PK_Tyr_Ser-Thr"/>
    <property type="match status" value="1"/>
</dbReference>
<dbReference type="SUPFAM" id="SSF56112">
    <property type="entry name" value="Protein kinase-like (PK-like)"/>
    <property type="match status" value="1"/>
</dbReference>
<reference evidence="10" key="1">
    <citation type="journal article" date="2022" name="Int. J. Mol. Sci.">
        <title>Draft Genome of Tanacetum Coccineum: Genomic Comparison of Closely Related Tanacetum-Family Plants.</title>
        <authorList>
            <person name="Yamashiro T."/>
            <person name="Shiraishi A."/>
            <person name="Nakayama K."/>
            <person name="Satake H."/>
        </authorList>
    </citation>
    <scope>NUCLEOTIDE SEQUENCE</scope>
</reference>
<evidence type="ECO:0000256" key="4">
    <source>
        <dbReference type="ARBA" id="ARBA00012483"/>
    </source>
</evidence>
<proteinExistence type="predicted"/>
<feature type="domain" description="U-box" evidence="9">
    <location>
        <begin position="698"/>
        <end position="772"/>
    </location>
</feature>